<comment type="caution">
    <text evidence="1">The sequence shown here is derived from an EMBL/GenBank/DDBJ whole genome shotgun (WGS) entry which is preliminary data.</text>
</comment>
<proteinExistence type="predicted"/>
<reference evidence="1" key="1">
    <citation type="submission" date="2022-08" db="EMBL/GenBank/DDBJ databases">
        <authorList>
            <consortium name="DOE Joint Genome Institute"/>
            <person name="Min B."/>
            <person name="Riley R."/>
            <person name="Sierra-Patev S."/>
            <person name="Naranjo-Ortiz M."/>
            <person name="Looney B."/>
            <person name="Konkel Z."/>
            <person name="Slot J.C."/>
            <person name="Sakamoto Y."/>
            <person name="Steenwyk J.L."/>
            <person name="Rokas A."/>
            <person name="Carro J."/>
            <person name="Camarero S."/>
            <person name="Ferreira P."/>
            <person name="Molpeceres G."/>
            <person name="Ruiz-Duenas F.J."/>
            <person name="Serrano A."/>
            <person name="Henrissat B."/>
            <person name="Drula E."/>
            <person name="Hughes K.W."/>
            <person name="Mata J.L."/>
            <person name="Ishikawa N.K."/>
            <person name="Vargas-Isla R."/>
            <person name="Ushijima S."/>
            <person name="Smith C.A."/>
            <person name="Ahrendt S."/>
            <person name="Andreopoulos W."/>
            <person name="He G."/>
            <person name="Labutti K."/>
            <person name="Lipzen A."/>
            <person name="Ng V."/>
            <person name="Sandor L."/>
            <person name="Barry K."/>
            <person name="Martinez A.T."/>
            <person name="Xiao Y."/>
            <person name="Gibbons J.G."/>
            <person name="Terashima K."/>
            <person name="Hibbett D.S."/>
            <person name="Grigoriev I.V."/>
        </authorList>
    </citation>
    <scope>NUCLEOTIDE SEQUENCE</scope>
    <source>
        <strain evidence="1">TFB9207</strain>
    </source>
</reference>
<accession>A0AA38NX31</accession>
<dbReference type="EMBL" id="MU807065">
    <property type="protein sequence ID" value="KAJ3832135.1"/>
    <property type="molecule type" value="Genomic_DNA"/>
</dbReference>
<feature type="non-terminal residue" evidence="1">
    <location>
        <position position="1"/>
    </location>
</feature>
<evidence type="ECO:0000313" key="2">
    <source>
        <dbReference type="Proteomes" id="UP001163846"/>
    </source>
</evidence>
<dbReference type="Proteomes" id="UP001163846">
    <property type="component" value="Unassembled WGS sequence"/>
</dbReference>
<name>A0AA38NX31_9AGAR</name>
<feature type="non-terminal residue" evidence="1">
    <location>
        <position position="185"/>
    </location>
</feature>
<organism evidence="1 2">
    <name type="scientific">Lentinula raphanica</name>
    <dbReference type="NCBI Taxonomy" id="153919"/>
    <lineage>
        <taxon>Eukaryota</taxon>
        <taxon>Fungi</taxon>
        <taxon>Dikarya</taxon>
        <taxon>Basidiomycota</taxon>
        <taxon>Agaricomycotina</taxon>
        <taxon>Agaricomycetes</taxon>
        <taxon>Agaricomycetidae</taxon>
        <taxon>Agaricales</taxon>
        <taxon>Marasmiineae</taxon>
        <taxon>Omphalotaceae</taxon>
        <taxon>Lentinula</taxon>
    </lineage>
</organism>
<evidence type="ECO:0000313" key="1">
    <source>
        <dbReference type="EMBL" id="KAJ3832135.1"/>
    </source>
</evidence>
<dbReference type="AlphaFoldDB" id="A0AA38NX31"/>
<keyword evidence="2" id="KW-1185">Reference proteome</keyword>
<sequence>ARSLYRWTLDILHRSRALPKIEYIAAHTGSTDAASLANHFADIVASKSQHDPLPPPFAPLPTFFMDSYMLFSPSHSYIETNISSHISTALVHQQTSDTSFRPSLTLMFPIHDNPCPPEHPYIRATSSYSALIQLYTRSSQLDTRMLRFLRLGNCTPWCTFGCNEIESVHHLFVHCPVFQNLRSES</sequence>
<protein>
    <submittedName>
        <fullName evidence="1">Uncharacterized protein</fullName>
    </submittedName>
</protein>
<gene>
    <name evidence="1" type="ORF">F5878DRAFT_670905</name>
</gene>